<dbReference type="InterPro" id="IPR041033">
    <property type="entry name" value="SpaA_PFL_dom_1"/>
</dbReference>
<feature type="domain" description="SpaA-like prealbumin fold" evidence="2">
    <location>
        <begin position="1147"/>
        <end position="1248"/>
    </location>
</feature>
<protein>
    <recommendedName>
        <fullName evidence="2">SpaA-like prealbumin fold domain-containing protein</fullName>
    </recommendedName>
</protein>
<dbReference type="InterPro" id="IPR013783">
    <property type="entry name" value="Ig-like_fold"/>
</dbReference>
<dbReference type="Proteomes" id="UP000290567">
    <property type="component" value="Unassembled WGS sequence"/>
</dbReference>
<comment type="caution">
    <text evidence="3">The sequence shown here is derived from an EMBL/GenBank/DDBJ whole genome shotgun (WGS) entry which is preliminary data.</text>
</comment>
<evidence type="ECO:0000256" key="1">
    <source>
        <dbReference type="SAM" id="MobiDB-lite"/>
    </source>
</evidence>
<evidence type="ECO:0000313" key="4">
    <source>
        <dbReference type="Proteomes" id="UP000290567"/>
    </source>
</evidence>
<evidence type="ECO:0000313" key="3">
    <source>
        <dbReference type="EMBL" id="GCF95263.1"/>
    </source>
</evidence>
<keyword evidence="4" id="KW-1185">Reference proteome</keyword>
<feature type="compositionally biased region" description="Basic and acidic residues" evidence="1">
    <location>
        <begin position="95"/>
        <end position="107"/>
    </location>
</feature>
<feature type="region of interest" description="Disordered" evidence="1">
    <location>
        <begin position="36"/>
        <end position="110"/>
    </location>
</feature>
<dbReference type="SUPFAM" id="SSF49401">
    <property type="entry name" value="Bacterial adhesins"/>
    <property type="match status" value="1"/>
</dbReference>
<dbReference type="OrthoDB" id="2177580at2"/>
<dbReference type="RefSeq" id="WP_146623663.1">
    <property type="nucleotide sequence ID" value="NZ_BJCC01000031.1"/>
</dbReference>
<organism evidence="3 4">
    <name type="scientific">Enterococcus florum</name>
    <dbReference type="NCBI Taxonomy" id="2480627"/>
    <lineage>
        <taxon>Bacteria</taxon>
        <taxon>Bacillati</taxon>
        <taxon>Bacillota</taxon>
        <taxon>Bacilli</taxon>
        <taxon>Lactobacillales</taxon>
        <taxon>Enterococcaceae</taxon>
        <taxon>Enterococcus</taxon>
    </lineage>
</organism>
<dbReference type="EMBL" id="BJCC01000031">
    <property type="protein sequence ID" value="GCF95263.1"/>
    <property type="molecule type" value="Genomic_DNA"/>
</dbReference>
<evidence type="ECO:0000259" key="2">
    <source>
        <dbReference type="Pfam" id="PF17802"/>
    </source>
</evidence>
<dbReference type="InterPro" id="IPR008966">
    <property type="entry name" value="Adhesion_dom_sf"/>
</dbReference>
<reference evidence="4" key="1">
    <citation type="submission" date="2019-02" db="EMBL/GenBank/DDBJ databases">
        <title>Draft genome sequence of Enterococcus sp. Gos25-1.</title>
        <authorList>
            <person name="Tanaka N."/>
            <person name="Shiwa Y."/>
            <person name="Fujita N."/>
        </authorList>
    </citation>
    <scope>NUCLEOTIDE SEQUENCE [LARGE SCALE GENOMIC DNA]</scope>
    <source>
        <strain evidence="4">Gos25-1</strain>
    </source>
</reference>
<accession>A0A4P5PQT2</accession>
<feature type="domain" description="SpaA-like prealbumin fold" evidence="2">
    <location>
        <begin position="671"/>
        <end position="747"/>
    </location>
</feature>
<name>A0A4P5PQT2_9ENTE</name>
<sequence>MDNKKWLKRSSWLIVAFVCLVYIFTFPRGTVLRAEDTSTGTAETVRTTQTTKAKKAAKTAASTSTKESSKSKETRKSKSSTDKEETTDSSTTSVKETEKEDEKELVKPKGVNPYSIADREFIPIIGQNKYGNPPKVEMMEDFKVETLSRAPKAKSGIGVQNTGTDRANRLEVTNWNILDSANQPISATHAALGGENYTLTFDWNMVLPEGQTLKANDYFRIKLPKNAIIGGWEPNPADFSDFAARVNGQDVVIGKWRVTEDPNPTVAGEKCVEVIFNENCGQLAINSITGIRFTTATGSLKNYTLKEILQDVTFGGITKSIQFMAKKMILSDGWDAKFAAQVSNNQVHWEIGVNVAGSNELAGDKGDWRRYPDVDSGFGMQGDAQPYDWGEHFTDIDGTFVEDQLDPGVTIQALYISAKTYLPMDMPPTDHSVAHLQHGGVASKESAYESYLLMDTGNGPMYREDGAHTDALKYIQGPKQEHSFRLIKQNSGESEADFKARVKSAPRQYGIYTTGSGASAARKVMIHFGKIGKNGDMPKMSDLTDEKYSKSGRDYFNLRTGQPVKISDFAVDAADYAIKNGFYDESDRKMLEDYFTITYGDSNCIDGQAATFFVSMVTQYPPESLSGQKINTANLPMTSGQLAGVPVGDIYGFADLTNPYAEIVLNSNSAMLLKLDQDTQEALNGFQFKLQKNEGGVWQDVQTGLVTGQIYDDSSKSFEGGIRVDSLATGTYRFVETNCPITYDPTESVDYNSSLNAVVSKEFTIPGTNQSNVVYVRNKKKPVAKYKIEHYVQKSTDSEDISNFELRDTEGPLYGMVGQSVTATPKIYVGYEERNCSYTVRTGNILADGSLVLKLYYFINEDFIPFTLYKVDENNQVMPSDSNKKVEFQLYKYIGTNPAGAVGDPNAPPDGTSWQYIKNITTDDQGRIRDKTIDMNGESYALVETVSYPGYHVPSNTEAYWVIHTAGGLPVWITTKGSDNPGVNHTYDGNGRYAGQIKNRRVGELTFYKQDEEGNKMPSDSQKKVGFKIYEFLGNDIGWNTPENQTNLNNTMYWKKVKNGDTFYTDSTGKVTTGETFKTKKIYAVQEVETYPDFTFEATGFWVFRSNNDLTFQENLSYVGQINPGYVKPSESDTGYHHLINKKNLKNFTFIKENEKKEALSDVHFALYQGKTGKTWTSENTDPLHADTYWDLDTPVGTDISGLDGRVSFTQLKNGRYLLMETKAKVGYQLPTGQWVIEVTSSGITITAQGNPLPPAFYTTNSGTEIVYHLPNYKKFVMPHAGSADKLINTIVGITILGSSMMVMCGAQKDKRKKS</sequence>
<feature type="compositionally biased region" description="Low complexity" evidence="1">
    <location>
        <begin position="41"/>
        <end position="51"/>
    </location>
</feature>
<dbReference type="Gene3D" id="2.60.40.10">
    <property type="entry name" value="Immunoglobulins"/>
    <property type="match status" value="2"/>
</dbReference>
<proteinExistence type="predicted"/>
<dbReference type="Pfam" id="PF17802">
    <property type="entry name" value="SpaA"/>
    <property type="match status" value="2"/>
</dbReference>
<feature type="compositionally biased region" description="Basic and acidic residues" evidence="1">
    <location>
        <begin position="67"/>
        <end position="86"/>
    </location>
</feature>
<gene>
    <name evidence="3" type="ORF">NRIC_31540</name>
</gene>